<evidence type="ECO:0000313" key="13">
    <source>
        <dbReference type="EMBL" id="KWT75625.1"/>
    </source>
</evidence>
<reference evidence="13 14" key="1">
    <citation type="submission" date="2015-11" db="EMBL/GenBank/DDBJ databases">
        <authorList>
            <person name="Lin W."/>
        </authorList>
    </citation>
    <scope>NUCLEOTIDE SEQUENCE [LARGE SCALE GENOMIC DNA]</scope>
    <source>
        <strain evidence="13 14">HCH-1</strain>
    </source>
</reference>
<evidence type="ECO:0000256" key="5">
    <source>
        <dbReference type="ARBA" id="ARBA00022519"/>
    </source>
</evidence>
<evidence type="ECO:0000256" key="7">
    <source>
        <dbReference type="ARBA" id="ARBA00022989"/>
    </source>
</evidence>
<evidence type="ECO:0000256" key="8">
    <source>
        <dbReference type="ARBA" id="ARBA00023136"/>
    </source>
</evidence>
<gene>
    <name evidence="13" type="ORF">ASN18_3225</name>
</gene>
<keyword evidence="8 11" id="KW-0472">Membrane</keyword>
<keyword evidence="4" id="KW-0488">Methylation</keyword>
<evidence type="ECO:0000256" key="6">
    <source>
        <dbReference type="ARBA" id="ARBA00022692"/>
    </source>
</evidence>
<dbReference type="Gene3D" id="3.30.700.10">
    <property type="entry name" value="Glycoprotein, Type 4 Pilin"/>
    <property type="match status" value="1"/>
</dbReference>
<evidence type="ECO:0000259" key="12">
    <source>
        <dbReference type="Pfam" id="PF12019"/>
    </source>
</evidence>
<evidence type="ECO:0000256" key="9">
    <source>
        <dbReference type="ARBA" id="ARBA00025772"/>
    </source>
</evidence>
<dbReference type="Proteomes" id="UP000060487">
    <property type="component" value="Unassembled WGS sequence"/>
</dbReference>
<evidence type="ECO:0000256" key="3">
    <source>
        <dbReference type="ARBA" id="ARBA00022475"/>
    </source>
</evidence>
<accession>A0ABR5SB42</accession>
<feature type="transmembrane region" description="Helical" evidence="11">
    <location>
        <begin position="12"/>
        <end position="32"/>
    </location>
</feature>
<name>A0ABR5SB42_9BACT</name>
<keyword evidence="6 11" id="KW-0812">Transmembrane</keyword>
<dbReference type="NCBIfam" id="TIGR02532">
    <property type="entry name" value="IV_pilin_GFxxxE"/>
    <property type="match status" value="1"/>
</dbReference>
<dbReference type="PROSITE" id="PS00409">
    <property type="entry name" value="PROKAR_NTER_METHYL"/>
    <property type="match status" value="1"/>
</dbReference>
<evidence type="ECO:0000256" key="4">
    <source>
        <dbReference type="ARBA" id="ARBA00022481"/>
    </source>
</evidence>
<dbReference type="Pfam" id="PF07963">
    <property type="entry name" value="N_methyl"/>
    <property type="match status" value="1"/>
</dbReference>
<comment type="caution">
    <text evidence="13">The sequence shown here is derived from an EMBL/GenBank/DDBJ whole genome shotgun (WGS) entry which is preliminary data.</text>
</comment>
<evidence type="ECO:0000256" key="1">
    <source>
        <dbReference type="ARBA" id="ARBA00004377"/>
    </source>
</evidence>
<dbReference type="InterPro" id="IPR012902">
    <property type="entry name" value="N_methyl_site"/>
</dbReference>
<evidence type="ECO:0000256" key="2">
    <source>
        <dbReference type="ARBA" id="ARBA00021549"/>
    </source>
</evidence>
<proteinExistence type="inferred from homology"/>
<sequence length="147" mass="15492">MLARANEKGFTLIEVVALLVVVGVLAAVVISYSSTPETYQVDSELETLRTHLRYAQLKAMSHLNGTTWGISVGGSSYQLYNNGAASSIPLPGDTTATHTFPSGVTATTTTITFDDWGSPGTVDITVTLTKGGYSQSITVIKNTGFIS</sequence>
<evidence type="ECO:0000256" key="10">
    <source>
        <dbReference type="ARBA" id="ARBA00030775"/>
    </source>
</evidence>
<keyword evidence="14" id="KW-1185">Reference proteome</keyword>
<organism evidence="13 14">
    <name type="scientific">Candidatus Magnetominusculus xianensis</name>
    <dbReference type="NCBI Taxonomy" id="1748249"/>
    <lineage>
        <taxon>Bacteria</taxon>
        <taxon>Pseudomonadati</taxon>
        <taxon>Nitrospirota</taxon>
        <taxon>Nitrospiria</taxon>
        <taxon>Nitrospirales</taxon>
        <taxon>Nitrospiraceae</taxon>
        <taxon>Candidatus Magnetominusculus</taxon>
    </lineage>
</organism>
<protein>
    <recommendedName>
        <fullName evidence="2">Type II secretion system protein H</fullName>
    </recommendedName>
    <alternativeName>
        <fullName evidence="10">General secretion pathway protein H</fullName>
    </alternativeName>
</protein>
<evidence type="ECO:0000256" key="11">
    <source>
        <dbReference type="SAM" id="Phobius"/>
    </source>
</evidence>
<evidence type="ECO:0000313" key="14">
    <source>
        <dbReference type="Proteomes" id="UP000060487"/>
    </source>
</evidence>
<keyword evidence="3" id="KW-1003">Cell membrane</keyword>
<keyword evidence="5" id="KW-0997">Cell inner membrane</keyword>
<dbReference type="SUPFAM" id="SSF54523">
    <property type="entry name" value="Pili subunits"/>
    <property type="match status" value="1"/>
</dbReference>
<dbReference type="RefSeq" id="WP_085053826.1">
    <property type="nucleotide sequence ID" value="NZ_LNQR01000129.1"/>
</dbReference>
<dbReference type="Pfam" id="PF12019">
    <property type="entry name" value="GspH"/>
    <property type="match status" value="1"/>
</dbReference>
<dbReference type="InterPro" id="IPR022346">
    <property type="entry name" value="T2SS_GspH"/>
</dbReference>
<dbReference type="EMBL" id="LNQR01000129">
    <property type="protein sequence ID" value="KWT75625.1"/>
    <property type="molecule type" value="Genomic_DNA"/>
</dbReference>
<dbReference type="InterPro" id="IPR045584">
    <property type="entry name" value="Pilin-like"/>
</dbReference>
<comment type="subcellular location">
    <subcellularLocation>
        <location evidence="1">Cell inner membrane</location>
        <topology evidence="1">Single-pass membrane protein</topology>
    </subcellularLocation>
</comment>
<keyword evidence="7 11" id="KW-1133">Transmembrane helix</keyword>
<comment type="similarity">
    <text evidence="9">Belongs to the GSP H family.</text>
</comment>
<feature type="domain" description="General secretion pathway GspH" evidence="12">
    <location>
        <begin position="46"/>
        <end position="139"/>
    </location>
</feature>